<dbReference type="GeneID" id="11535233"/>
<protein>
    <recommendedName>
        <fullName evidence="1">Rrn9 domain-containing protein</fullName>
    </recommendedName>
</protein>
<dbReference type="KEGG" id="tpf:TPHA_0C04690"/>
<dbReference type="STRING" id="1071381.G8BQV7"/>
<dbReference type="OrthoDB" id="4068335at2759"/>
<evidence type="ECO:0000313" key="2">
    <source>
        <dbReference type="EMBL" id="CCE62619.1"/>
    </source>
</evidence>
<reference evidence="2 3" key="1">
    <citation type="journal article" date="2011" name="Proc. Natl. Acad. Sci. U.S.A.">
        <title>Evolutionary erosion of yeast sex chromosomes by mating-type switching accidents.</title>
        <authorList>
            <person name="Gordon J.L."/>
            <person name="Armisen D."/>
            <person name="Proux-Wera E."/>
            <person name="Oheigeartaigh S.S."/>
            <person name="Byrne K.P."/>
            <person name="Wolfe K.H."/>
        </authorList>
    </citation>
    <scope>NUCLEOTIDE SEQUENCE [LARGE SCALE GENOMIC DNA]</scope>
    <source>
        <strain evidence="3">ATCC 24235 / CBS 4417 / NBRC 1672 / NRRL Y-8282 / UCD 70-5</strain>
    </source>
</reference>
<dbReference type="GO" id="GO:0001181">
    <property type="term" value="F:RNA polymerase I general transcription initiation factor activity"/>
    <property type="evidence" value="ECO:0007669"/>
    <property type="project" value="EnsemblFungi"/>
</dbReference>
<gene>
    <name evidence="2" type="primary">TPHA0C04690</name>
    <name evidence="2" type="ordered locus">TPHA_0C04690</name>
</gene>
<proteinExistence type="predicted"/>
<name>G8BQV7_TETPH</name>
<dbReference type="Proteomes" id="UP000005666">
    <property type="component" value="Chromosome 3"/>
</dbReference>
<dbReference type="GO" id="GO:0000500">
    <property type="term" value="C:RNA polymerase I upstream activating factor complex"/>
    <property type="evidence" value="ECO:0007669"/>
    <property type="project" value="EnsemblFungi"/>
</dbReference>
<dbReference type="AlphaFoldDB" id="G8BQV7"/>
<dbReference type="Pfam" id="PF10680">
    <property type="entry name" value="RRN9"/>
    <property type="match status" value="1"/>
</dbReference>
<evidence type="ECO:0000313" key="3">
    <source>
        <dbReference type="Proteomes" id="UP000005666"/>
    </source>
</evidence>
<dbReference type="InterPro" id="IPR019622">
    <property type="entry name" value="Rrn9_dom"/>
</dbReference>
<feature type="domain" description="Rrn9" evidence="1">
    <location>
        <begin position="69"/>
        <end position="134"/>
    </location>
</feature>
<dbReference type="OMA" id="ISRGCEM"/>
<dbReference type="eggNOG" id="ENOG502QRG3">
    <property type="taxonomic scope" value="Eukaryota"/>
</dbReference>
<accession>G8BQV7</accession>
<sequence length="410" mass="47362">MSTSSNENESDDEFQDNENIKNSFSALDSLENEAFGSEKETTEVGDSKKNLDKNDLAIFESAKEILETLEHTQRTDLALHLYSSYLLRTLLYKANEKRHIAEIDLLYTTQVKENWVSWPNSNTIIDPKTDKLYEDDIGKKTQIYDDIIVDKGQILTQNMKKEQIEDINLNFDVLPGEVSTNALIHGSHMMERELDAYWQKIISESAISNNDYLDIDTMNIPSTISDHILSKLDLFFEGLHNQVAQQTSINIKQSIDDGHIVISQPDKVAEIKENKHIELDFHDVILRSCDMGENMQEIYMKCLQLFNDIPKTFDKQHFKLPKHYLKKFSPAPKKHNLEVEEAIKNSRKDFIAIEDVLKKTTIKSKQKAKLAFKNRKNTELNINKKVFYKIQGPSLIDLEDLDYTVKDALL</sequence>
<dbReference type="GO" id="GO:0017025">
    <property type="term" value="F:TBP-class protein binding"/>
    <property type="evidence" value="ECO:0007669"/>
    <property type="project" value="EnsemblFungi"/>
</dbReference>
<keyword evidence="3" id="KW-1185">Reference proteome</keyword>
<dbReference type="HOGENOM" id="CLU_061609_0_0_1"/>
<dbReference type="GO" id="GO:0045943">
    <property type="term" value="P:positive regulation of transcription by RNA polymerase I"/>
    <property type="evidence" value="ECO:0007669"/>
    <property type="project" value="EnsemblFungi"/>
</dbReference>
<evidence type="ECO:0000259" key="1">
    <source>
        <dbReference type="Pfam" id="PF10680"/>
    </source>
</evidence>
<organism evidence="2 3">
    <name type="scientific">Tetrapisispora phaffii (strain ATCC 24235 / CBS 4417 / NBRC 1672 / NRRL Y-8282 / UCD 70-5)</name>
    <name type="common">Yeast</name>
    <name type="synonym">Fabospora phaffii</name>
    <dbReference type="NCBI Taxonomy" id="1071381"/>
    <lineage>
        <taxon>Eukaryota</taxon>
        <taxon>Fungi</taxon>
        <taxon>Dikarya</taxon>
        <taxon>Ascomycota</taxon>
        <taxon>Saccharomycotina</taxon>
        <taxon>Saccharomycetes</taxon>
        <taxon>Saccharomycetales</taxon>
        <taxon>Saccharomycetaceae</taxon>
        <taxon>Tetrapisispora</taxon>
    </lineage>
</organism>
<dbReference type="EMBL" id="HE612858">
    <property type="protein sequence ID" value="CCE62619.1"/>
    <property type="molecule type" value="Genomic_DNA"/>
</dbReference>
<dbReference type="RefSeq" id="XP_003685053.1">
    <property type="nucleotide sequence ID" value="XM_003685005.1"/>
</dbReference>
<dbReference type="GO" id="GO:0042790">
    <property type="term" value="P:nucleolar large rRNA transcription by RNA polymerase I"/>
    <property type="evidence" value="ECO:0007669"/>
    <property type="project" value="EnsemblFungi"/>
</dbReference>